<dbReference type="Pfam" id="PF09463">
    <property type="entry name" value="Opy2"/>
    <property type="match status" value="1"/>
</dbReference>
<evidence type="ECO:0000256" key="1">
    <source>
        <dbReference type="SAM" id="MobiDB-lite"/>
    </source>
</evidence>
<feature type="region of interest" description="Disordered" evidence="1">
    <location>
        <begin position="559"/>
        <end position="635"/>
    </location>
</feature>
<evidence type="ECO:0000313" key="5">
    <source>
        <dbReference type="Proteomes" id="UP000053611"/>
    </source>
</evidence>
<dbReference type="AlphaFoldDB" id="A0A0J1B4Q5"/>
<proteinExistence type="predicted"/>
<feature type="region of interest" description="Disordered" evidence="1">
    <location>
        <begin position="382"/>
        <end position="403"/>
    </location>
</feature>
<feature type="region of interest" description="Disordered" evidence="1">
    <location>
        <begin position="484"/>
        <end position="538"/>
    </location>
</feature>
<feature type="region of interest" description="Disordered" evidence="1">
    <location>
        <begin position="117"/>
        <end position="216"/>
    </location>
</feature>
<keyword evidence="2" id="KW-0472">Membrane</keyword>
<feature type="region of interest" description="Disordered" evidence="1">
    <location>
        <begin position="353"/>
        <end position="372"/>
    </location>
</feature>
<keyword evidence="2" id="KW-0812">Transmembrane</keyword>
<organism evidence="4 5">
    <name type="scientific">Cutaneotrichosporon oleaginosum</name>
    <dbReference type="NCBI Taxonomy" id="879819"/>
    <lineage>
        <taxon>Eukaryota</taxon>
        <taxon>Fungi</taxon>
        <taxon>Dikarya</taxon>
        <taxon>Basidiomycota</taxon>
        <taxon>Agaricomycotina</taxon>
        <taxon>Tremellomycetes</taxon>
        <taxon>Trichosporonales</taxon>
        <taxon>Trichosporonaceae</taxon>
        <taxon>Cutaneotrichosporon</taxon>
    </lineage>
</organism>
<name>A0A0J1B4Q5_9TREE</name>
<feature type="domain" description="Membrane anchor Opy2 N-terminal" evidence="3">
    <location>
        <begin position="27"/>
        <end position="62"/>
    </location>
</feature>
<feature type="compositionally biased region" description="Low complexity" evidence="1">
    <location>
        <begin position="355"/>
        <end position="369"/>
    </location>
</feature>
<dbReference type="EMBL" id="KQ087203">
    <property type="protein sequence ID" value="KLT42659.1"/>
    <property type="molecule type" value="Genomic_DNA"/>
</dbReference>
<evidence type="ECO:0000313" key="4">
    <source>
        <dbReference type="EMBL" id="KLT42659.1"/>
    </source>
</evidence>
<feature type="compositionally biased region" description="Polar residues" evidence="1">
    <location>
        <begin position="498"/>
        <end position="512"/>
    </location>
</feature>
<feature type="compositionally biased region" description="Polar residues" evidence="1">
    <location>
        <begin position="130"/>
        <end position="141"/>
    </location>
</feature>
<keyword evidence="2" id="KW-1133">Transmembrane helix</keyword>
<keyword evidence="5" id="KW-1185">Reference proteome</keyword>
<dbReference type="RefSeq" id="XP_018279150.1">
    <property type="nucleotide sequence ID" value="XM_018423094.1"/>
</dbReference>
<feature type="transmembrane region" description="Helical" evidence="2">
    <location>
        <begin position="77"/>
        <end position="98"/>
    </location>
</feature>
<evidence type="ECO:0000256" key="2">
    <source>
        <dbReference type="SAM" id="Phobius"/>
    </source>
</evidence>
<dbReference type="Proteomes" id="UP000053611">
    <property type="component" value="Unassembled WGS sequence"/>
</dbReference>
<feature type="compositionally biased region" description="Low complexity" evidence="1">
    <location>
        <begin position="145"/>
        <end position="158"/>
    </location>
</feature>
<gene>
    <name evidence="4" type="ORF">CC85DRAFT_285381</name>
</gene>
<dbReference type="InterPro" id="IPR018571">
    <property type="entry name" value="Membrane_anchor_Opy2_N"/>
</dbReference>
<feature type="region of interest" description="Disordered" evidence="1">
    <location>
        <begin position="436"/>
        <end position="465"/>
    </location>
</feature>
<reference evidence="4 5" key="1">
    <citation type="submission" date="2015-03" db="EMBL/GenBank/DDBJ databases">
        <title>Genomics and transcriptomics of the oil-accumulating basidiomycete yeast T. oleaginosus allow insights into substrate utilization and the diverse evolutionary trajectories of mating systems in fungi.</title>
        <authorList>
            <consortium name="DOE Joint Genome Institute"/>
            <person name="Kourist R."/>
            <person name="Kracht O."/>
            <person name="Bracharz F."/>
            <person name="Lipzen A."/>
            <person name="Nolan M."/>
            <person name="Ohm R."/>
            <person name="Grigoriev I."/>
            <person name="Sun S."/>
            <person name="Heitman J."/>
            <person name="Bruck T."/>
            <person name="Nowrousian M."/>
        </authorList>
    </citation>
    <scope>NUCLEOTIDE SEQUENCE [LARGE SCALE GENOMIC DNA]</scope>
    <source>
        <strain evidence="4 5">IBC0246</strain>
    </source>
</reference>
<dbReference type="STRING" id="879819.A0A0J1B4Q5"/>
<dbReference type="GeneID" id="28983697"/>
<sequence>MDLVGDFGSPNRVVELWPRQASDSPGCVPIECPSEKPVCNCKAGEECQVIYRSCSTCSYVQCKPIASAGGGGINPGIIAGPIVGAVIVAASLCLFWWLRRKKKRDLARLEDLADRARKGESSAFHLSHPGSPSTSRHQSAQLGARSPTSNGSRSSSQRLPNAPVEHEYRDANGNTVRVYGKRGAINADPNHPDNGGSGDPFGDHASLSTDRAESGHSTNVVPIHYVPGQESPAARAGQAANPSQQAAAARTLDQARQNLWRPRAPPPRPARAPDLDLRLNPMQQAEHNQLLAEGGSSRDSFRSGISVTPSFLSGATGDLHIDVPKIMTRQAVQVGRLQTAEMVQFGVPHPVSFGAQQTTSEETASSTGSDPFTERHAEMLNLTPPSTATPHAGGMPAQSSTSLASRAFDDEGNVSQPSPTDLRFSMGSLAYDRTSISTQGTSNHNHGRFLSPQDQPPVPSLPAGYDRQRFQSISSYKSTGNDSLLGSFPMIPPASGGANASNPDLTSSQTGSAPPPTAFKATPGAGAGAAPGGRPLTATSAHSLADSFLGRFPFVPPNVDADGSSRTSGQAHPSRLTLGMSNVSGLGGFEFSFDRSGSGVEDVPPVPAGSRNTQSAAGSAAPAAPPSPASGAPRE</sequence>
<accession>A0A0J1B4Q5</accession>
<evidence type="ECO:0000259" key="3">
    <source>
        <dbReference type="Pfam" id="PF09463"/>
    </source>
</evidence>
<protein>
    <recommendedName>
        <fullName evidence="3">Membrane anchor Opy2 N-terminal domain-containing protein</fullName>
    </recommendedName>
</protein>
<dbReference type="OrthoDB" id="2402916at2759"/>